<proteinExistence type="predicted"/>
<name>A0ABX2R031_9PSED</name>
<dbReference type="RefSeq" id="WP_177060482.1">
    <property type="nucleotide sequence ID" value="NZ_JACARY010000040.1"/>
</dbReference>
<evidence type="ECO:0008006" key="3">
    <source>
        <dbReference type="Google" id="ProtNLM"/>
    </source>
</evidence>
<dbReference type="Gene3D" id="2.20.110.10">
    <property type="entry name" value="Histone H3 K4-specific methyltransferase SET7/9 N-terminal domain"/>
    <property type="match status" value="1"/>
</dbReference>
<dbReference type="PROSITE" id="PS51257">
    <property type="entry name" value="PROKAR_LIPOPROTEIN"/>
    <property type="match status" value="1"/>
</dbReference>
<reference evidence="1 2" key="1">
    <citation type="submission" date="2020-04" db="EMBL/GenBank/DDBJ databases">
        <title>Molecular characterization of pseudomonads from Agaricus bisporus reveal novel blotch 2 pathogens in Western Europe.</title>
        <authorList>
            <person name="Taparia T."/>
            <person name="Krijger M."/>
            <person name="Haynes E."/>
            <person name="Elpinstone J.G."/>
            <person name="Noble R."/>
            <person name="Van Der Wolf J."/>
        </authorList>
    </citation>
    <scope>NUCLEOTIDE SEQUENCE [LARGE SCALE GENOMIC DNA]</scope>
    <source>
        <strain evidence="1 2">P7774</strain>
    </source>
</reference>
<dbReference type="SUPFAM" id="SSF82185">
    <property type="entry name" value="Histone H3 K4-specific methyltransferase SET7/9 N-terminal domain"/>
    <property type="match status" value="1"/>
</dbReference>
<protein>
    <recommendedName>
        <fullName evidence="3">Antitoxin component YwqK of the YwqJK toxin-antitoxin module</fullName>
    </recommendedName>
</protein>
<evidence type="ECO:0000313" key="1">
    <source>
        <dbReference type="EMBL" id="NWD96469.1"/>
    </source>
</evidence>
<accession>A0ABX2R031</accession>
<evidence type="ECO:0000313" key="2">
    <source>
        <dbReference type="Proteomes" id="UP000572863"/>
    </source>
</evidence>
<comment type="caution">
    <text evidence="1">The sequence shown here is derived from an EMBL/GenBank/DDBJ whole genome shotgun (WGS) entry which is preliminary data.</text>
</comment>
<dbReference type="EMBL" id="JACARY010000040">
    <property type="protein sequence ID" value="NWD96469.1"/>
    <property type="molecule type" value="Genomic_DNA"/>
</dbReference>
<gene>
    <name evidence="1" type="ORF">HX871_18750</name>
</gene>
<sequence>MRFIAGRAFAIGAIGLATLSLTGCNEEIDARQTKEIQGLLYKIHAEDPFTGRVTNYPISVLGLFNVGTCIVDFKKGLPDGDMKCADNAGTVVGTGEFKAGKKDGKAERFDPKTNKKVVVEHWKNGRQDGVQEQYDAQTGEKTLEVSYTEGRKDGRERAWDSAGKEKIADLEWKNGLQSGFDNRGSQHRKYANGKKQGLQQDYSIDSNRWYLASENNYDNDLMDGVQKQMDARGNVTELSVFDHDKIRSRTVDKYSYTGAHVHHYTGLAVIPDANRYMASDLSKDGVEQYWDDQGHLIRELQWSRGMLQSAVATVWAGNKQDSQFQGVGVRTTLPTQSVVKHGQERVIGDKGELQAVIFWNNGKPTQILAPLAPSLIAQYPGKMALVDYDRYGSGVTSIPDFEEASRFSGDGLRGENLQLVDIPTPSQTSAAGATLASSDPTVSIPGIGGDSDGCVQQRVDAVHAEDPDALIRADILEEFEQDCK</sequence>
<keyword evidence="2" id="KW-1185">Reference proteome</keyword>
<dbReference type="Proteomes" id="UP000572863">
    <property type="component" value="Unassembled WGS sequence"/>
</dbReference>
<organism evidence="1 2">
    <name type="scientific">Pseudomonas reactans</name>
    <dbReference type="NCBI Taxonomy" id="117680"/>
    <lineage>
        <taxon>Bacteria</taxon>
        <taxon>Pseudomonadati</taxon>
        <taxon>Pseudomonadota</taxon>
        <taxon>Gammaproteobacteria</taxon>
        <taxon>Pseudomonadales</taxon>
        <taxon>Pseudomonadaceae</taxon>
        <taxon>Pseudomonas</taxon>
    </lineage>
</organism>